<evidence type="ECO:0000313" key="1">
    <source>
        <dbReference type="EMBL" id="MYC93998.1"/>
    </source>
</evidence>
<gene>
    <name evidence="1" type="ORF">F4X14_03420</name>
</gene>
<proteinExistence type="predicted"/>
<comment type="caution">
    <text evidence="1">The sequence shown here is derived from an EMBL/GenBank/DDBJ whole genome shotgun (WGS) entry which is preliminary data.</text>
</comment>
<name>A0A6B1D343_9CHLR</name>
<organism evidence="1">
    <name type="scientific">Caldilineaceae bacterium SB0661_bin_32</name>
    <dbReference type="NCBI Taxonomy" id="2605255"/>
    <lineage>
        <taxon>Bacteria</taxon>
        <taxon>Bacillati</taxon>
        <taxon>Chloroflexota</taxon>
        <taxon>Caldilineae</taxon>
        <taxon>Caldilineales</taxon>
        <taxon>Caldilineaceae</taxon>
    </lineage>
</organism>
<accession>A0A6B1D343</accession>
<dbReference type="EMBL" id="VXMH01000016">
    <property type="protein sequence ID" value="MYC93998.1"/>
    <property type="molecule type" value="Genomic_DNA"/>
</dbReference>
<protein>
    <submittedName>
        <fullName evidence="1">Uncharacterized protein</fullName>
    </submittedName>
</protein>
<dbReference type="AlphaFoldDB" id="A0A6B1D343"/>
<reference evidence="1" key="1">
    <citation type="submission" date="2019-09" db="EMBL/GenBank/DDBJ databases">
        <title>Characterisation of the sponge microbiome using genome-centric metagenomics.</title>
        <authorList>
            <person name="Engelberts J.P."/>
            <person name="Robbins S.J."/>
            <person name="De Goeij J.M."/>
            <person name="Aranda M."/>
            <person name="Bell S.C."/>
            <person name="Webster N.S."/>
        </authorList>
    </citation>
    <scope>NUCLEOTIDE SEQUENCE</scope>
    <source>
        <strain evidence="1">SB0661_bin_32</strain>
    </source>
</reference>
<sequence>MLLRGVQPKGEERVERSEECMGRREGRHKACSYRGFEVDGERRRVRGVRGMAQRGLPVTGQEGVRWI</sequence>